<organism evidence="3 4">
    <name type="scientific">Variovorax robiniae</name>
    <dbReference type="NCBI Taxonomy" id="1836199"/>
    <lineage>
        <taxon>Bacteria</taxon>
        <taxon>Pseudomonadati</taxon>
        <taxon>Pseudomonadota</taxon>
        <taxon>Betaproteobacteria</taxon>
        <taxon>Burkholderiales</taxon>
        <taxon>Comamonadaceae</taxon>
        <taxon>Variovorax</taxon>
    </lineage>
</organism>
<dbReference type="InterPro" id="IPR002347">
    <property type="entry name" value="SDR_fam"/>
</dbReference>
<evidence type="ECO:0000313" key="3">
    <source>
        <dbReference type="EMBL" id="MEJ8858170.1"/>
    </source>
</evidence>
<dbReference type="RefSeq" id="WP_340338236.1">
    <property type="nucleotide sequence ID" value="NZ_JBBKZS010000015.1"/>
</dbReference>
<evidence type="ECO:0000256" key="1">
    <source>
        <dbReference type="ARBA" id="ARBA00006484"/>
    </source>
</evidence>
<evidence type="ECO:0000313" key="4">
    <source>
        <dbReference type="Proteomes" id="UP001367030"/>
    </source>
</evidence>
<evidence type="ECO:0000259" key="2">
    <source>
        <dbReference type="SMART" id="SM00822"/>
    </source>
</evidence>
<feature type="domain" description="Ketoreductase" evidence="2">
    <location>
        <begin position="2"/>
        <end position="183"/>
    </location>
</feature>
<sequence>MSSVVVTGAGSGIGAATCRRLAAQGIDLVIHTGSQREGAEAVAAQCQGVRSRIVVGDMAAPDTVVALLDAAKELGGLRGVVANAGFADRRTLAELDDDIVSRSLQTMVVSLAHLLRRSLPMLQEAGGLGRFVAVSSFVAHRFTLAASTFPATAAAKAGIEALVKAAAAESAGMGVTVNAVAPGYVRKDRPKSGALSDAQWQQALQRVPAGRLATPDDIAAPIAFLLSPEAGYITGQVIHVDGGMTL</sequence>
<dbReference type="Proteomes" id="UP001367030">
    <property type="component" value="Unassembled WGS sequence"/>
</dbReference>
<dbReference type="SMART" id="SM00822">
    <property type="entry name" value="PKS_KR"/>
    <property type="match status" value="1"/>
</dbReference>
<accession>A0ABU8XGI3</accession>
<dbReference type="InterPro" id="IPR057326">
    <property type="entry name" value="KR_dom"/>
</dbReference>
<dbReference type="Gene3D" id="3.40.50.720">
    <property type="entry name" value="NAD(P)-binding Rossmann-like Domain"/>
    <property type="match status" value="1"/>
</dbReference>
<protein>
    <submittedName>
        <fullName evidence="3">SDR family oxidoreductase</fullName>
    </submittedName>
</protein>
<proteinExistence type="inferred from homology"/>
<reference evidence="3 4" key="1">
    <citation type="submission" date="2024-03" db="EMBL/GenBank/DDBJ databases">
        <title>Novel species of the genus Variovorax.</title>
        <authorList>
            <person name="Liu Q."/>
            <person name="Xin Y.-H."/>
        </authorList>
    </citation>
    <scope>NUCLEOTIDE SEQUENCE [LARGE SCALE GENOMIC DNA]</scope>
    <source>
        <strain evidence="3 4">KACC 18901</strain>
    </source>
</reference>
<dbReference type="EMBL" id="JBBKZS010000015">
    <property type="protein sequence ID" value="MEJ8858170.1"/>
    <property type="molecule type" value="Genomic_DNA"/>
</dbReference>
<dbReference type="Pfam" id="PF13561">
    <property type="entry name" value="adh_short_C2"/>
    <property type="match status" value="1"/>
</dbReference>
<keyword evidence="4" id="KW-1185">Reference proteome</keyword>
<name>A0ABU8XGI3_9BURK</name>
<comment type="similarity">
    <text evidence="1">Belongs to the short-chain dehydrogenases/reductases (SDR) family.</text>
</comment>
<dbReference type="InterPro" id="IPR036291">
    <property type="entry name" value="NAD(P)-bd_dom_sf"/>
</dbReference>
<dbReference type="PRINTS" id="PR00081">
    <property type="entry name" value="GDHRDH"/>
</dbReference>
<comment type="caution">
    <text evidence="3">The sequence shown here is derived from an EMBL/GenBank/DDBJ whole genome shotgun (WGS) entry which is preliminary data.</text>
</comment>
<dbReference type="InterPro" id="IPR050259">
    <property type="entry name" value="SDR"/>
</dbReference>
<dbReference type="PANTHER" id="PTHR42879">
    <property type="entry name" value="3-OXOACYL-(ACYL-CARRIER-PROTEIN) REDUCTASE"/>
    <property type="match status" value="1"/>
</dbReference>
<dbReference type="SUPFAM" id="SSF51735">
    <property type="entry name" value="NAD(P)-binding Rossmann-fold domains"/>
    <property type="match status" value="1"/>
</dbReference>
<dbReference type="CDD" id="cd05233">
    <property type="entry name" value="SDR_c"/>
    <property type="match status" value="1"/>
</dbReference>
<gene>
    <name evidence="3" type="ORF">WKW79_26620</name>
</gene>